<gene>
    <name evidence="1" type="ORF">TNCV_1614491</name>
</gene>
<comment type="caution">
    <text evidence="1">The sequence shown here is derived from an EMBL/GenBank/DDBJ whole genome shotgun (WGS) entry which is preliminary data.</text>
</comment>
<sequence length="81" mass="9393">MSISKMQTAAAVPTQEKFTEENVHIKVQKNIYQQFQQTHLPFNRHSWTPGHGLLVHGLLSTSRREKNKKNDVWSVLILVKL</sequence>
<accession>A0A8X6RQV3</accession>
<evidence type="ECO:0000313" key="1">
    <source>
        <dbReference type="EMBL" id="GFX99323.1"/>
    </source>
</evidence>
<keyword evidence="2" id="KW-1185">Reference proteome</keyword>
<dbReference type="AlphaFoldDB" id="A0A8X6RQV3"/>
<organism evidence="1 2">
    <name type="scientific">Trichonephila clavipes</name>
    <name type="common">Golden silk orbweaver</name>
    <name type="synonym">Nephila clavipes</name>
    <dbReference type="NCBI Taxonomy" id="2585209"/>
    <lineage>
        <taxon>Eukaryota</taxon>
        <taxon>Metazoa</taxon>
        <taxon>Ecdysozoa</taxon>
        <taxon>Arthropoda</taxon>
        <taxon>Chelicerata</taxon>
        <taxon>Arachnida</taxon>
        <taxon>Araneae</taxon>
        <taxon>Araneomorphae</taxon>
        <taxon>Entelegynae</taxon>
        <taxon>Araneoidea</taxon>
        <taxon>Nephilidae</taxon>
        <taxon>Trichonephila</taxon>
    </lineage>
</organism>
<proteinExistence type="predicted"/>
<protein>
    <submittedName>
        <fullName evidence="1">Uncharacterized protein</fullName>
    </submittedName>
</protein>
<name>A0A8X6RQV3_TRICX</name>
<evidence type="ECO:0000313" key="2">
    <source>
        <dbReference type="Proteomes" id="UP000887159"/>
    </source>
</evidence>
<reference evidence="1" key="1">
    <citation type="submission" date="2020-08" db="EMBL/GenBank/DDBJ databases">
        <title>Multicomponent nature underlies the extraordinary mechanical properties of spider dragline silk.</title>
        <authorList>
            <person name="Kono N."/>
            <person name="Nakamura H."/>
            <person name="Mori M."/>
            <person name="Yoshida Y."/>
            <person name="Ohtoshi R."/>
            <person name="Malay A.D."/>
            <person name="Moran D.A.P."/>
            <person name="Tomita M."/>
            <person name="Numata K."/>
            <person name="Arakawa K."/>
        </authorList>
    </citation>
    <scope>NUCLEOTIDE SEQUENCE</scope>
</reference>
<dbReference type="Proteomes" id="UP000887159">
    <property type="component" value="Unassembled WGS sequence"/>
</dbReference>
<dbReference type="EMBL" id="BMAU01021208">
    <property type="protein sequence ID" value="GFX99323.1"/>
    <property type="molecule type" value="Genomic_DNA"/>
</dbReference>